<dbReference type="PANTHER" id="PTHR13812:SF19">
    <property type="entry name" value="KETIMINE REDUCTASE MU-CRYSTALLIN"/>
    <property type="match status" value="1"/>
</dbReference>
<sequence>MSDMNYRSWIKERLEIGKEIIYLTREDARNMGVTNQKIIDLTEKSMISYSKKISEMPAKIGIHPYKNTFFHAMPADLPEQSASGMKWISCFPENQNKFGIPQTVGLLVYNDRLTGMPLGVMDCVWITEKRTPAAAAVSAKHLANKNADTFGMIGCGVQGRAHVEIIELVMPNLKTIYIYDIFESAMDKLIKEVQPKVKAKIVKTKSFEEIVKSAEVIASATIITEQPEPKIKDEWISKGQTLLLSDAHSLYEDQTMKRADKYILDSIEQHELLLGHGYYPHGLPKIYAETGEVAAGLKKARENKDEFIVVNNIGMAVEDIIVAKEIFDKALIEGKGIRLPL</sequence>
<dbReference type="PIRSF" id="PIRSF001439">
    <property type="entry name" value="CryM"/>
    <property type="match status" value="1"/>
</dbReference>
<accession>A0A1T5IA91</accession>
<dbReference type="Proteomes" id="UP000190285">
    <property type="component" value="Unassembled WGS sequence"/>
</dbReference>
<dbReference type="EMBL" id="FUZT01000001">
    <property type="protein sequence ID" value="SKC35852.1"/>
    <property type="molecule type" value="Genomic_DNA"/>
</dbReference>
<dbReference type="Gene3D" id="3.40.50.720">
    <property type="entry name" value="NAD(P)-binding Rossmann-like Domain"/>
    <property type="match status" value="1"/>
</dbReference>
<dbReference type="STRING" id="36842.SAMN02194393_00088"/>
<keyword evidence="2" id="KW-1185">Reference proteome</keyword>
<protein>
    <submittedName>
        <fullName evidence="1">Ornithine cyclodeaminase</fullName>
    </submittedName>
</protein>
<organism evidence="1 2">
    <name type="scientific">Maledivibacter halophilus</name>
    <dbReference type="NCBI Taxonomy" id="36842"/>
    <lineage>
        <taxon>Bacteria</taxon>
        <taxon>Bacillati</taxon>
        <taxon>Bacillota</taxon>
        <taxon>Clostridia</taxon>
        <taxon>Peptostreptococcales</taxon>
        <taxon>Caminicellaceae</taxon>
        <taxon>Maledivibacter</taxon>
    </lineage>
</organism>
<dbReference type="RefSeq" id="WP_139380217.1">
    <property type="nucleotide sequence ID" value="NZ_FUZT01000001.1"/>
</dbReference>
<dbReference type="Pfam" id="PF02423">
    <property type="entry name" value="OCD_Mu_crystall"/>
    <property type="match status" value="1"/>
</dbReference>
<dbReference type="SUPFAM" id="SSF51735">
    <property type="entry name" value="NAD(P)-binding Rossmann-fold domains"/>
    <property type="match status" value="1"/>
</dbReference>
<evidence type="ECO:0000313" key="2">
    <source>
        <dbReference type="Proteomes" id="UP000190285"/>
    </source>
</evidence>
<gene>
    <name evidence="1" type="ORF">SAMN02194393_00088</name>
</gene>
<evidence type="ECO:0000313" key="1">
    <source>
        <dbReference type="EMBL" id="SKC35852.1"/>
    </source>
</evidence>
<dbReference type="InterPro" id="IPR003462">
    <property type="entry name" value="ODC_Mu_crystall"/>
</dbReference>
<dbReference type="Gene3D" id="3.30.1780.10">
    <property type="entry name" value="ornithine cyclodeaminase, domain 1"/>
    <property type="match status" value="1"/>
</dbReference>
<dbReference type="OrthoDB" id="9792005at2"/>
<dbReference type="InterPro" id="IPR023401">
    <property type="entry name" value="ODC_N"/>
</dbReference>
<dbReference type="GO" id="GO:0005737">
    <property type="term" value="C:cytoplasm"/>
    <property type="evidence" value="ECO:0007669"/>
    <property type="project" value="TreeGrafter"/>
</dbReference>
<dbReference type="InterPro" id="IPR036291">
    <property type="entry name" value="NAD(P)-bd_dom_sf"/>
</dbReference>
<proteinExistence type="predicted"/>
<name>A0A1T5IA91_9FIRM</name>
<dbReference type="PANTHER" id="PTHR13812">
    <property type="entry name" value="KETIMINE REDUCTASE MU-CRYSTALLIN"/>
    <property type="match status" value="1"/>
</dbReference>
<reference evidence="2" key="1">
    <citation type="submission" date="2017-02" db="EMBL/GenBank/DDBJ databases">
        <authorList>
            <person name="Varghese N."/>
            <person name="Submissions S."/>
        </authorList>
    </citation>
    <scope>NUCLEOTIDE SEQUENCE [LARGE SCALE GENOMIC DNA]</scope>
    <source>
        <strain evidence="2">M1</strain>
    </source>
</reference>
<dbReference type="AlphaFoldDB" id="A0A1T5IA91"/>